<dbReference type="InterPro" id="IPR005828">
    <property type="entry name" value="MFS_sugar_transport-like"/>
</dbReference>
<dbReference type="PANTHER" id="PTHR48022:SF25">
    <property type="entry name" value="QUINATE TRANSPORTER, PUTATIVE (AFU_ORTHOLOGUE AFUA_5G12950)-RELATED"/>
    <property type="match status" value="1"/>
</dbReference>
<dbReference type="PANTHER" id="PTHR48022">
    <property type="entry name" value="PLASTIDIC GLUCOSE TRANSPORTER 4"/>
    <property type="match status" value="1"/>
</dbReference>
<keyword evidence="4 8" id="KW-0812">Transmembrane</keyword>
<feature type="transmembrane region" description="Helical" evidence="8">
    <location>
        <begin position="577"/>
        <end position="598"/>
    </location>
</feature>
<evidence type="ECO:0000256" key="3">
    <source>
        <dbReference type="ARBA" id="ARBA00022448"/>
    </source>
</evidence>
<feature type="transmembrane region" description="Helical" evidence="8">
    <location>
        <begin position="550"/>
        <end position="571"/>
    </location>
</feature>
<dbReference type="Pfam" id="PF00083">
    <property type="entry name" value="Sugar_tr"/>
    <property type="match status" value="1"/>
</dbReference>
<evidence type="ECO:0000313" key="11">
    <source>
        <dbReference type="Proteomes" id="UP000054383"/>
    </source>
</evidence>
<dbReference type="InterPro" id="IPR020846">
    <property type="entry name" value="MFS_dom"/>
</dbReference>
<keyword evidence="3" id="KW-0813">Transport</keyword>
<evidence type="ECO:0000256" key="4">
    <source>
        <dbReference type="ARBA" id="ARBA00022692"/>
    </source>
</evidence>
<evidence type="ECO:0000256" key="7">
    <source>
        <dbReference type="SAM" id="MobiDB-lite"/>
    </source>
</evidence>
<evidence type="ECO:0000256" key="6">
    <source>
        <dbReference type="ARBA" id="ARBA00023136"/>
    </source>
</evidence>
<feature type="transmembrane region" description="Helical" evidence="8">
    <location>
        <begin position="506"/>
        <end position="529"/>
    </location>
</feature>
<dbReference type="CDD" id="cd14688">
    <property type="entry name" value="bZIP_YAP"/>
    <property type="match status" value="1"/>
</dbReference>
<keyword evidence="5 8" id="KW-1133">Transmembrane helix</keyword>
<feature type="transmembrane region" description="Helical" evidence="8">
    <location>
        <begin position="702"/>
        <end position="724"/>
    </location>
</feature>
<feature type="compositionally biased region" description="Basic and acidic residues" evidence="7">
    <location>
        <begin position="50"/>
        <end position="73"/>
    </location>
</feature>
<dbReference type="PROSITE" id="PS00217">
    <property type="entry name" value="SUGAR_TRANSPORT_2"/>
    <property type="match status" value="1"/>
</dbReference>
<dbReference type="GO" id="GO:0016020">
    <property type="term" value="C:membrane"/>
    <property type="evidence" value="ECO:0007669"/>
    <property type="project" value="UniProtKB-SubCell"/>
</dbReference>
<feature type="transmembrane region" description="Helical" evidence="8">
    <location>
        <begin position="731"/>
        <end position="751"/>
    </location>
</feature>
<dbReference type="InterPro" id="IPR021833">
    <property type="entry name" value="DUF3425"/>
</dbReference>
<dbReference type="OrthoDB" id="6612291at2759"/>
<feature type="transmembrane region" description="Helical" evidence="8">
    <location>
        <begin position="482"/>
        <end position="500"/>
    </location>
</feature>
<evidence type="ECO:0000256" key="1">
    <source>
        <dbReference type="ARBA" id="ARBA00004141"/>
    </source>
</evidence>
<gene>
    <name evidence="10" type="ORF">PISL3812_08872</name>
</gene>
<dbReference type="InterPro" id="IPR005829">
    <property type="entry name" value="Sugar_transporter_CS"/>
</dbReference>
<proteinExistence type="inferred from homology"/>
<dbReference type="Pfam" id="PF11905">
    <property type="entry name" value="DUF3425"/>
    <property type="match status" value="1"/>
</dbReference>
<keyword evidence="6 8" id="KW-0472">Membrane</keyword>
<dbReference type="GO" id="GO:0003700">
    <property type="term" value="F:DNA-binding transcription factor activity"/>
    <property type="evidence" value="ECO:0007669"/>
    <property type="project" value="InterPro"/>
</dbReference>
<feature type="compositionally biased region" description="Low complexity" evidence="7">
    <location>
        <begin position="32"/>
        <end position="43"/>
    </location>
</feature>
<dbReference type="InterPro" id="IPR003663">
    <property type="entry name" value="Sugar/inositol_transpt"/>
</dbReference>
<dbReference type="AlphaFoldDB" id="A0A0U1M8G3"/>
<feature type="region of interest" description="Disordered" evidence="7">
    <location>
        <begin position="1"/>
        <end position="98"/>
    </location>
</feature>
<evidence type="ECO:0000259" key="9">
    <source>
        <dbReference type="PROSITE" id="PS50850"/>
    </source>
</evidence>
<evidence type="ECO:0000256" key="2">
    <source>
        <dbReference type="ARBA" id="ARBA00010992"/>
    </source>
</evidence>
<reference evidence="10 11" key="1">
    <citation type="submission" date="2015-04" db="EMBL/GenBank/DDBJ databases">
        <authorList>
            <person name="Syromyatnikov M.Y."/>
            <person name="Popov V.N."/>
        </authorList>
    </citation>
    <scope>NUCLEOTIDE SEQUENCE [LARGE SCALE GENOMIC DNA]</scope>
    <source>
        <strain evidence="10">WF-38-12</strain>
    </source>
</reference>
<organism evidence="10 11">
    <name type="scientific">Talaromyces islandicus</name>
    <name type="common">Penicillium islandicum</name>
    <dbReference type="NCBI Taxonomy" id="28573"/>
    <lineage>
        <taxon>Eukaryota</taxon>
        <taxon>Fungi</taxon>
        <taxon>Dikarya</taxon>
        <taxon>Ascomycota</taxon>
        <taxon>Pezizomycotina</taxon>
        <taxon>Eurotiomycetes</taxon>
        <taxon>Eurotiomycetidae</taxon>
        <taxon>Eurotiales</taxon>
        <taxon>Trichocomaceae</taxon>
        <taxon>Talaromyces</taxon>
        <taxon>Talaromyces sect. Islandici</taxon>
    </lineage>
</organism>
<dbReference type="InterPro" id="IPR004827">
    <property type="entry name" value="bZIP"/>
</dbReference>
<comment type="subcellular location">
    <subcellularLocation>
        <location evidence="1">Membrane</location>
        <topology evidence="1">Multi-pass membrane protein</topology>
    </subcellularLocation>
</comment>
<feature type="transmembrane region" description="Helical" evidence="8">
    <location>
        <begin position="803"/>
        <end position="827"/>
    </location>
</feature>
<evidence type="ECO:0000313" key="10">
    <source>
        <dbReference type="EMBL" id="CRG91818.1"/>
    </source>
</evidence>
<keyword evidence="11" id="KW-1185">Reference proteome</keyword>
<dbReference type="GO" id="GO:0005351">
    <property type="term" value="F:carbohydrate:proton symporter activity"/>
    <property type="evidence" value="ECO:0007669"/>
    <property type="project" value="TreeGrafter"/>
</dbReference>
<dbReference type="NCBIfam" id="TIGR00879">
    <property type="entry name" value="SP"/>
    <property type="match status" value="1"/>
</dbReference>
<dbReference type="SUPFAM" id="SSF103473">
    <property type="entry name" value="MFS general substrate transporter"/>
    <property type="match status" value="1"/>
</dbReference>
<dbReference type="InterPro" id="IPR036259">
    <property type="entry name" value="MFS_trans_sf"/>
</dbReference>
<dbReference type="EMBL" id="CVMT01000010">
    <property type="protein sequence ID" value="CRG91818.1"/>
    <property type="molecule type" value="Genomic_DNA"/>
</dbReference>
<evidence type="ECO:0000256" key="5">
    <source>
        <dbReference type="ARBA" id="ARBA00022989"/>
    </source>
</evidence>
<protein>
    <submittedName>
        <fullName evidence="10">Quinate permease</fullName>
    </submittedName>
</protein>
<feature type="compositionally biased region" description="Polar residues" evidence="7">
    <location>
        <begin position="82"/>
        <end position="98"/>
    </location>
</feature>
<dbReference type="Proteomes" id="UP000054383">
    <property type="component" value="Unassembled WGS sequence"/>
</dbReference>
<dbReference type="InterPro" id="IPR050360">
    <property type="entry name" value="MFS_Sugar_Transporters"/>
</dbReference>
<sequence>MERSPASVLASANPGTTSNNGKKRYKRVITPARKAQNRAAQKAYRQRRKELREQQLNELKARKASNKHPELRPHPAPVGLGSKSNVTSTIEKQPDSRAQSFALPVESLSEVLGFSQDEYMHMAIQPQPALDMNQAVGDDFFSRNTSMSIPLDIIDIIYMGKPDTLMLSLGVSAEFDHGIVQNTADPSTMQLTQNTAKSDLQYLASLGPFHGGGFADLEQLFLRNKKAHLHADPYANNLEFPQVSLLRICLSNARCLGISVDALFGWNCMSLCSPFYRPTTTTADDPKVLLAAVSSPSIPKNLQPTLPQVLFPHHPILDLIPFPGLRACAITLAATSPPLLSPLELKKDIIYGGLVCWGTRKNPGGQPWDMRSWEAAPWFLKKWQLLASSTMALLEIPELNTRKGTLRAYHLAAIVFISSFLAGYDSGVAGGVLTYKSFEADYRFKSSTESEVSSLTIGLEQLGSFLSCFFVYPLTNKYGRKYVIAASALVFVIGALIQTIKTGSLAGWYVGRIVAGIGMGGLSIVVPMYTAEMTPKEIRGRCGSFYQWMYTWGVFAAYWIDYGVAASNSIAGTSREWQIPVGLQIVSSGILFLGMFTLPESVRWLLSNHRNDEAWKSLAWIRGDEGEKTLAEFNETQLGLKAEKAATDNFTIRELWHPSNRLRFIIGPSMFIFQNTTGSSALAVFAPQYFKLIVGNSGNRDLLLTGLFGAIKVIGCTFFIWFMAERFSRRGLLMGGASTMAVCMLIITLIVKYIPTQTTGAVTNAGRATVAMIYLDIIIYNCSWGPVPWAYVPEIFPTRIRALGLAFSMLAHWASSFCFSFSSPYMISNISEYTFLIFMGFDILATVFTYFFAQETRGKNLEAAAGTEWEVAEKDVAPEGVAEKGEAAITETGDTILSEGDGRVVTVVAAQDTFGSGLKGLGLKHRS</sequence>
<evidence type="ECO:0000256" key="8">
    <source>
        <dbReference type="SAM" id="Phobius"/>
    </source>
</evidence>
<feature type="transmembrane region" description="Helical" evidence="8">
    <location>
        <begin position="411"/>
        <end position="435"/>
    </location>
</feature>
<comment type="similarity">
    <text evidence="2">Belongs to the major facilitator superfamily. Sugar transporter (TC 2.A.1.1) family.</text>
</comment>
<feature type="domain" description="Major facilitator superfamily (MFS) profile" evidence="9">
    <location>
        <begin position="411"/>
        <end position="857"/>
    </location>
</feature>
<feature type="transmembrane region" description="Helical" evidence="8">
    <location>
        <begin position="671"/>
        <end position="690"/>
    </location>
</feature>
<dbReference type="PROSITE" id="PS00036">
    <property type="entry name" value="BZIP_BASIC"/>
    <property type="match status" value="1"/>
</dbReference>
<feature type="transmembrane region" description="Helical" evidence="8">
    <location>
        <begin position="833"/>
        <end position="853"/>
    </location>
</feature>
<dbReference type="PRINTS" id="PR00171">
    <property type="entry name" value="SUGRTRNSPORT"/>
</dbReference>
<dbReference type="Gene3D" id="1.20.1250.20">
    <property type="entry name" value="MFS general substrate transporter like domains"/>
    <property type="match status" value="1"/>
</dbReference>
<dbReference type="PROSITE" id="PS50850">
    <property type="entry name" value="MFS"/>
    <property type="match status" value="1"/>
</dbReference>
<feature type="transmembrane region" description="Helical" evidence="8">
    <location>
        <begin position="771"/>
        <end position="791"/>
    </location>
</feature>
<accession>A0A0U1M8G3</accession>
<name>A0A0U1M8G3_TALIS</name>